<accession>A0ABQ3PF34</accession>
<comment type="caution">
    <text evidence="2">The sequence shown here is derived from an EMBL/GenBank/DDBJ whole genome shotgun (WGS) entry which is preliminary data.</text>
</comment>
<gene>
    <name evidence="2" type="ORF">Shyd_49980</name>
</gene>
<name>A0ABQ3PF34_9ACTN</name>
<feature type="compositionally biased region" description="Gly residues" evidence="1">
    <location>
        <begin position="154"/>
        <end position="164"/>
    </location>
</feature>
<protein>
    <submittedName>
        <fullName evidence="2">Uncharacterized protein</fullName>
    </submittedName>
</protein>
<dbReference type="Proteomes" id="UP001052739">
    <property type="component" value="Unassembled WGS sequence"/>
</dbReference>
<feature type="region of interest" description="Disordered" evidence="1">
    <location>
        <begin position="1"/>
        <end position="27"/>
    </location>
</feature>
<organism evidence="2 3">
    <name type="scientific">Streptomyces hydrogenans</name>
    <dbReference type="NCBI Taxonomy" id="1873719"/>
    <lineage>
        <taxon>Bacteria</taxon>
        <taxon>Bacillati</taxon>
        <taxon>Actinomycetota</taxon>
        <taxon>Actinomycetes</taxon>
        <taxon>Kitasatosporales</taxon>
        <taxon>Streptomycetaceae</taxon>
        <taxon>Streptomyces</taxon>
    </lineage>
</organism>
<evidence type="ECO:0000313" key="3">
    <source>
        <dbReference type="Proteomes" id="UP001052739"/>
    </source>
</evidence>
<evidence type="ECO:0000256" key="1">
    <source>
        <dbReference type="SAM" id="MobiDB-lite"/>
    </source>
</evidence>
<keyword evidence="3" id="KW-1185">Reference proteome</keyword>
<dbReference type="EMBL" id="BNDW01000040">
    <property type="protein sequence ID" value="GHI23627.1"/>
    <property type="molecule type" value="Genomic_DNA"/>
</dbReference>
<sequence>MPDTMNRGVPPTARKARTGEFTPPGVTREARSKSVCETGASYEYDTVILTCEYDVGYGGTVWAPCASRRGVLPPRLRNCGGRDLMGLAHAIHGVRGRGVSCGQVFHRRNAGEVTDTMIGLRGGVVLPRKSSRVEICIAVADRARGRTTWVLSLSGGGGTGGGGPRTRPRRTIARPRNSPRPTHPSGAAAWR</sequence>
<feature type="region of interest" description="Disordered" evidence="1">
    <location>
        <begin position="152"/>
        <end position="191"/>
    </location>
</feature>
<reference evidence="2" key="1">
    <citation type="submission" date="2024-05" db="EMBL/GenBank/DDBJ databases">
        <title>Whole genome shotgun sequence of Streptomyces hydrogenans NBRC 13475.</title>
        <authorList>
            <person name="Komaki H."/>
            <person name="Tamura T."/>
        </authorList>
    </citation>
    <scope>NUCLEOTIDE SEQUENCE</scope>
    <source>
        <strain evidence="2">NBRC 13475</strain>
    </source>
</reference>
<evidence type="ECO:0000313" key="2">
    <source>
        <dbReference type="EMBL" id="GHI23627.1"/>
    </source>
</evidence>
<proteinExistence type="predicted"/>